<dbReference type="InterPro" id="IPR013094">
    <property type="entry name" value="AB_hydrolase_3"/>
</dbReference>
<dbReference type="InterPro" id="IPR002168">
    <property type="entry name" value="Lipase_GDXG_HIS_AS"/>
</dbReference>
<evidence type="ECO:0000256" key="2">
    <source>
        <dbReference type="ARBA" id="ARBA00022801"/>
    </source>
</evidence>
<evidence type="ECO:0000313" key="4">
    <source>
        <dbReference type="EMBL" id="WAW14522.1"/>
    </source>
</evidence>
<dbReference type="EMBL" id="CP114052">
    <property type="protein sequence ID" value="WAW14522.1"/>
    <property type="molecule type" value="Genomic_DNA"/>
</dbReference>
<keyword evidence="5" id="KW-1185">Reference proteome</keyword>
<protein>
    <submittedName>
        <fullName evidence="4">Alpha/beta hydrolase fold domain-containing protein</fullName>
    </submittedName>
</protein>
<proteinExistence type="inferred from homology"/>
<dbReference type="Proteomes" id="UP001164187">
    <property type="component" value="Chromosome"/>
</dbReference>
<comment type="similarity">
    <text evidence="1">Belongs to the 'GDXG' lipolytic enzyme family.</text>
</comment>
<dbReference type="SUPFAM" id="SSF53474">
    <property type="entry name" value="alpha/beta-Hydrolases"/>
    <property type="match status" value="1"/>
</dbReference>
<accession>A0ABY7JRE6</accession>
<dbReference type="Gene3D" id="3.40.50.1820">
    <property type="entry name" value="alpha/beta hydrolase"/>
    <property type="match status" value="1"/>
</dbReference>
<dbReference type="RefSeq" id="WP_269311219.1">
    <property type="nucleotide sequence ID" value="NZ_CP114052.1"/>
</dbReference>
<keyword evidence="2 4" id="KW-0378">Hydrolase</keyword>
<gene>
    <name evidence="4" type="ORF">O0R46_07945</name>
</gene>
<reference evidence="4" key="1">
    <citation type="submission" date="2022-12" db="EMBL/GenBank/DDBJ databases">
        <title>Peptostreptococcus.</title>
        <authorList>
            <person name="Lee S.H."/>
        </authorList>
    </citation>
    <scope>NUCLEOTIDE SEQUENCE</scope>
    <source>
        <strain evidence="4">CBA3647</strain>
    </source>
</reference>
<dbReference type="GO" id="GO:0016787">
    <property type="term" value="F:hydrolase activity"/>
    <property type="evidence" value="ECO:0007669"/>
    <property type="project" value="UniProtKB-KW"/>
</dbReference>
<sequence length="322" mass="36892">MSIFNKLRISHLIDPQEKQALSKQEELSPGLYSQNLSIEDIRKVYENERQYWNQNLPLVKYIEEKSIKTRYNNVKVHLFSNIKEKSPAIIFIHGGGFILGSTNTHRSIIHRLCNLSGYKVISIDYSLAPEAKFPQQLEECMDVILDIKNNSTKWNIDPKQISFCGDSAGAALSLGLFLKLRDENILDERLNIKSLLLAYGTYGLRDSMTRRLYGNELDGLTEEELDKYFKLYLNDQEEAKNPYIDLLSADLKNKIPPTYIVGAELDPLLDDSRALYTILKSNGINCEIEIANGVLHAFWQHSLMVDKAEKSIKMAIEFLKNI</sequence>
<dbReference type="InterPro" id="IPR029058">
    <property type="entry name" value="AB_hydrolase_fold"/>
</dbReference>
<dbReference type="PROSITE" id="PS01173">
    <property type="entry name" value="LIPASE_GDXG_HIS"/>
    <property type="match status" value="1"/>
</dbReference>
<dbReference type="Pfam" id="PF07859">
    <property type="entry name" value="Abhydrolase_3"/>
    <property type="match status" value="1"/>
</dbReference>
<dbReference type="PANTHER" id="PTHR48081:SF8">
    <property type="entry name" value="ALPHA_BETA HYDROLASE FOLD-3 DOMAIN-CONTAINING PROTEIN-RELATED"/>
    <property type="match status" value="1"/>
</dbReference>
<evidence type="ECO:0000313" key="5">
    <source>
        <dbReference type="Proteomes" id="UP001164187"/>
    </source>
</evidence>
<evidence type="ECO:0000259" key="3">
    <source>
        <dbReference type="Pfam" id="PF07859"/>
    </source>
</evidence>
<feature type="domain" description="Alpha/beta hydrolase fold-3" evidence="3">
    <location>
        <begin position="89"/>
        <end position="299"/>
    </location>
</feature>
<dbReference type="PANTHER" id="PTHR48081">
    <property type="entry name" value="AB HYDROLASE SUPERFAMILY PROTEIN C4A8.06C"/>
    <property type="match status" value="1"/>
</dbReference>
<evidence type="ECO:0000256" key="1">
    <source>
        <dbReference type="ARBA" id="ARBA00010515"/>
    </source>
</evidence>
<name>A0ABY7JRE6_9FIRM</name>
<dbReference type="InterPro" id="IPR050300">
    <property type="entry name" value="GDXG_lipolytic_enzyme"/>
</dbReference>
<organism evidence="4 5">
    <name type="scientific">Peptostreptococcus equinus</name>
    <dbReference type="NCBI Taxonomy" id="3003601"/>
    <lineage>
        <taxon>Bacteria</taxon>
        <taxon>Bacillati</taxon>
        <taxon>Bacillota</taxon>
        <taxon>Clostridia</taxon>
        <taxon>Peptostreptococcales</taxon>
        <taxon>Peptostreptococcaceae</taxon>
        <taxon>Peptostreptococcus</taxon>
    </lineage>
</organism>